<dbReference type="Pfam" id="PF01569">
    <property type="entry name" value="PAP2"/>
    <property type="match status" value="1"/>
</dbReference>
<dbReference type="SUPFAM" id="SSF48317">
    <property type="entry name" value="Acid phosphatase/Vanadium-dependent haloperoxidase"/>
    <property type="match status" value="1"/>
</dbReference>
<comment type="caution">
    <text evidence="3">The sequence shown here is derived from an EMBL/GenBank/DDBJ whole genome shotgun (WGS) entry which is preliminary data.</text>
</comment>
<keyword evidence="4" id="KW-1185">Reference proteome</keyword>
<feature type="transmembrane region" description="Helical" evidence="1">
    <location>
        <begin position="92"/>
        <end position="113"/>
    </location>
</feature>
<evidence type="ECO:0000259" key="2">
    <source>
        <dbReference type="SMART" id="SM00014"/>
    </source>
</evidence>
<dbReference type="InterPro" id="IPR036938">
    <property type="entry name" value="PAP2/HPO_sf"/>
</dbReference>
<feature type="domain" description="Phosphatidic acid phosphatase type 2/haloperoxidase" evidence="2">
    <location>
        <begin position="121"/>
        <end position="234"/>
    </location>
</feature>
<protein>
    <submittedName>
        <fullName evidence="3">Phosphatase PAP2 family protein</fullName>
    </submittedName>
</protein>
<accession>A0A9X2KN29</accession>
<dbReference type="RefSeq" id="WP_254295726.1">
    <property type="nucleotide sequence ID" value="NZ_JAMLDX010000017.1"/>
</dbReference>
<dbReference type="Gene3D" id="1.20.144.10">
    <property type="entry name" value="Phosphatidic acid phosphatase type 2/haloperoxidase"/>
    <property type="match status" value="1"/>
</dbReference>
<feature type="transmembrane region" description="Helical" evidence="1">
    <location>
        <begin position="191"/>
        <end position="213"/>
    </location>
</feature>
<sequence>MSDPDAPLSVQAALHEPVTPDQSAPDIRHPPWAFIALAALAGAVALVTVLGATIARGHQFAFDRAIMLALREPGNLAMPEGPVWLRQAMIDLTALGGETILTLVAALTIGFLLVNRHLLTAALVFAGTTTGSIGVSLAKSLVGRQRPALVDHLVEVGSASFPSGHAANSAIVYLTITLVLMQIVEAKRARWFLFTATVLLVAAIGASRVYLGVHWPSDVLAGWSFGALWALAWWAVGSWLRSRRAG</sequence>
<proteinExistence type="predicted"/>
<feature type="transmembrane region" description="Helical" evidence="1">
    <location>
        <begin position="32"/>
        <end position="55"/>
    </location>
</feature>
<dbReference type="EMBL" id="JAMLDX010000017">
    <property type="protein sequence ID" value="MCP3732357.1"/>
    <property type="molecule type" value="Genomic_DNA"/>
</dbReference>
<feature type="transmembrane region" description="Helical" evidence="1">
    <location>
        <begin position="219"/>
        <end position="240"/>
    </location>
</feature>
<name>A0A9X2KN29_9SPHN</name>
<keyword evidence="1" id="KW-0472">Membrane</keyword>
<dbReference type="PANTHER" id="PTHR14969">
    <property type="entry name" value="SPHINGOSINE-1-PHOSPHATE PHOSPHOHYDROLASE"/>
    <property type="match status" value="1"/>
</dbReference>
<gene>
    <name evidence="3" type="ORF">M9978_18200</name>
</gene>
<evidence type="ECO:0000313" key="4">
    <source>
        <dbReference type="Proteomes" id="UP001139451"/>
    </source>
</evidence>
<evidence type="ECO:0000313" key="3">
    <source>
        <dbReference type="EMBL" id="MCP3732357.1"/>
    </source>
</evidence>
<organism evidence="3 4">
    <name type="scientific">Sphingomonas tagetis</name>
    <dbReference type="NCBI Taxonomy" id="2949092"/>
    <lineage>
        <taxon>Bacteria</taxon>
        <taxon>Pseudomonadati</taxon>
        <taxon>Pseudomonadota</taxon>
        <taxon>Alphaproteobacteria</taxon>
        <taxon>Sphingomonadales</taxon>
        <taxon>Sphingomonadaceae</taxon>
        <taxon>Sphingomonas</taxon>
    </lineage>
</organism>
<dbReference type="PANTHER" id="PTHR14969:SF13">
    <property type="entry name" value="AT30094P"/>
    <property type="match status" value="1"/>
</dbReference>
<keyword evidence="1" id="KW-0812">Transmembrane</keyword>
<dbReference type="InterPro" id="IPR000326">
    <property type="entry name" value="PAP2/HPO"/>
</dbReference>
<keyword evidence="1" id="KW-1133">Transmembrane helix</keyword>
<reference evidence="3" key="1">
    <citation type="submission" date="2022-05" db="EMBL/GenBank/DDBJ databases">
        <title>Sphingomonas sp. strain MG17 Genome sequencing and assembly.</title>
        <authorList>
            <person name="Kim I."/>
        </authorList>
    </citation>
    <scope>NUCLEOTIDE SEQUENCE</scope>
    <source>
        <strain evidence="3">MG17</strain>
    </source>
</reference>
<dbReference type="AlphaFoldDB" id="A0A9X2KN29"/>
<dbReference type="CDD" id="cd03392">
    <property type="entry name" value="PAP2_like_2"/>
    <property type="match status" value="1"/>
</dbReference>
<dbReference type="Proteomes" id="UP001139451">
    <property type="component" value="Unassembled WGS sequence"/>
</dbReference>
<feature type="transmembrane region" description="Helical" evidence="1">
    <location>
        <begin position="119"/>
        <end position="138"/>
    </location>
</feature>
<dbReference type="SMART" id="SM00014">
    <property type="entry name" value="acidPPc"/>
    <property type="match status" value="1"/>
</dbReference>
<evidence type="ECO:0000256" key="1">
    <source>
        <dbReference type="SAM" id="Phobius"/>
    </source>
</evidence>